<dbReference type="InterPro" id="IPR036397">
    <property type="entry name" value="RNaseH_sf"/>
</dbReference>
<dbReference type="OrthoDB" id="5597284at2759"/>
<feature type="region of interest" description="Disordered" evidence="1">
    <location>
        <begin position="78"/>
        <end position="101"/>
    </location>
</feature>
<dbReference type="AlphaFoldDB" id="A0A9Q3BM47"/>
<dbReference type="GO" id="GO:0003676">
    <property type="term" value="F:nucleic acid binding"/>
    <property type="evidence" value="ECO:0007669"/>
    <property type="project" value="InterPro"/>
</dbReference>
<keyword evidence="3" id="KW-1185">Reference proteome</keyword>
<sequence>MCGENGGKWKKYLPLVALADRISTKRTTGFSPYEVQFGKLPVLPIEIETRTFLAVELHTISTTEDILEARENQLEVKKQQKNLKNQGRTQLKIGAEERHTN</sequence>
<evidence type="ECO:0000313" key="3">
    <source>
        <dbReference type="Proteomes" id="UP000765509"/>
    </source>
</evidence>
<dbReference type="EMBL" id="AVOT02001621">
    <property type="protein sequence ID" value="MBW0467578.1"/>
    <property type="molecule type" value="Genomic_DNA"/>
</dbReference>
<proteinExistence type="predicted"/>
<evidence type="ECO:0000256" key="1">
    <source>
        <dbReference type="SAM" id="MobiDB-lite"/>
    </source>
</evidence>
<name>A0A9Q3BM47_9BASI</name>
<reference evidence="2" key="1">
    <citation type="submission" date="2021-03" db="EMBL/GenBank/DDBJ databases">
        <title>Draft genome sequence of rust myrtle Austropuccinia psidii MF-1, a brazilian biotype.</title>
        <authorList>
            <person name="Quecine M.C."/>
            <person name="Pachon D.M.R."/>
            <person name="Bonatelli M.L."/>
            <person name="Correr F.H."/>
            <person name="Franceschini L.M."/>
            <person name="Leite T.F."/>
            <person name="Margarido G.R.A."/>
            <person name="Almeida C.A."/>
            <person name="Ferrarezi J.A."/>
            <person name="Labate C.A."/>
        </authorList>
    </citation>
    <scope>NUCLEOTIDE SEQUENCE</scope>
    <source>
        <strain evidence="2">MF-1</strain>
    </source>
</reference>
<gene>
    <name evidence="2" type="ORF">O181_007293</name>
</gene>
<dbReference type="Gene3D" id="3.30.420.10">
    <property type="entry name" value="Ribonuclease H-like superfamily/Ribonuclease H"/>
    <property type="match status" value="1"/>
</dbReference>
<evidence type="ECO:0000313" key="2">
    <source>
        <dbReference type="EMBL" id="MBW0467578.1"/>
    </source>
</evidence>
<comment type="caution">
    <text evidence="2">The sequence shown here is derived from an EMBL/GenBank/DDBJ whole genome shotgun (WGS) entry which is preliminary data.</text>
</comment>
<dbReference type="Proteomes" id="UP000765509">
    <property type="component" value="Unassembled WGS sequence"/>
</dbReference>
<protein>
    <submittedName>
        <fullName evidence="2">Uncharacterized protein</fullName>
    </submittedName>
</protein>
<accession>A0A9Q3BM47</accession>
<organism evidence="2 3">
    <name type="scientific">Austropuccinia psidii MF-1</name>
    <dbReference type="NCBI Taxonomy" id="1389203"/>
    <lineage>
        <taxon>Eukaryota</taxon>
        <taxon>Fungi</taxon>
        <taxon>Dikarya</taxon>
        <taxon>Basidiomycota</taxon>
        <taxon>Pucciniomycotina</taxon>
        <taxon>Pucciniomycetes</taxon>
        <taxon>Pucciniales</taxon>
        <taxon>Sphaerophragmiaceae</taxon>
        <taxon>Austropuccinia</taxon>
    </lineage>
</organism>